<dbReference type="InterPro" id="IPR021731">
    <property type="entry name" value="AMIN_dom"/>
</dbReference>
<feature type="signal peptide" evidence="3">
    <location>
        <begin position="1"/>
        <end position="21"/>
    </location>
</feature>
<dbReference type="PANTHER" id="PTHR30404:SF0">
    <property type="entry name" value="N-ACETYLMURAMOYL-L-ALANINE AMIDASE AMIC"/>
    <property type="match status" value="1"/>
</dbReference>
<dbReference type="SUPFAM" id="SSF53187">
    <property type="entry name" value="Zn-dependent exopeptidases"/>
    <property type="match status" value="1"/>
</dbReference>
<dbReference type="PANTHER" id="PTHR30404">
    <property type="entry name" value="N-ACETYLMURAMOYL-L-ALANINE AMIDASE"/>
    <property type="match status" value="1"/>
</dbReference>
<dbReference type="InterPro" id="IPR050695">
    <property type="entry name" value="N-acetylmuramoyl_amidase_3"/>
</dbReference>
<dbReference type="Pfam" id="PF11741">
    <property type="entry name" value="AMIN"/>
    <property type="match status" value="2"/>
</dbReference>
<keyword evidence="1" id="KW-0378">Hydrolase</keyword>
<dbReference type="GO" id="GO:0008745">
    <property type="term" value="F:N-acetylmuramoyl-L-alanine amidase activity"/>
    <property type="evidence" value="ECO:0007669"/>
    <property type="project" value="InterPro"/>
</dbReference>
<feature type="chain" id="PRO_5039211346" evidence="3">
    <location>
        <begin position="22"/>
        <end position="670"/>
    </location>
</feature>
<dbReference type="Proteomes" id="UP000253034">
    <property type="component" value="Unassembled WGS sequence"/>
</dbReference>
<protein>
    <submittedName>
        <fullName evidence="5">N-acetylmuramoyl-L-alanine amidase</fullName>
    </submittedName>
</protein>
<feature type="domain" description="MurNAc-LAA" evidence="4">
    <location>
        <begin position="552"/>
        <end position="663"/>
    </location>
</feature>
<dbReference type="AlphaFoldDB" id="A0A369B7J9"/>
<comment type="caution">
    <text evidence="5">The sequence shown here is derived from an EMBL/GenBank/DDBJ whole genome shotgun (WGS) entry which is preliminary data.</text>
</comment>
<sequence>MKKFLSIIVILFALTCFEVNSFALTDQLPASGNMPVQSLNEVKFISGEIQDEIQIMVKNYNGYAVTRLASPDRIVIDIPNVSVSAAKQLAAAKSVRVKAVRFASFGNNSARIVIDTADVQKYRICEKDGRLSVYVIDSIADNITYLNTGDEANLDISGAAIIQSGRGGEEPYTEKYEPESGRHILTFYSGAVKIPDKTVKINDSLMDSMQFVNNIYTKQISIVFTAKQRLSFKVSLKGDTKGTEINISKFKDANGPEGGGKDKADRENRELSSLSVEYARNDGADAVSILTDNYSGYNIMRLSSPDRIVIDIPYAAAPESQQSIEVESDLVKAVRYAQFESSVGRVVLDTVGQPQYQVEEKEGRLIVSVQAPEYKNIAYSAAGDRVCFILPGIHLTEGGQDLKKFYSESYDETGMKYTVTFPSSLGDIGSGTFKVNGSLIEYVDIVKNDDDGTTGITFTAKEQVVYNIITRKTSAVDDTTITVLKPFSLEDRLIVIDPGHGGSDPGAVHGDLMEKSLNIDIAKRLNTMLKSKGINTYMTRDDDTYIGLYERSYIANKLNATLFLSIHNNAYKVSAKGTETLYFPSKTGFGKRFAQIIQDSLTSNLGTFDRKIKARPEIVVLKATSMPSALAEIAFITNPDDAQKLKSDEFIQKAAEALCEAVVKALEEVP</sequence>
<evidence type="ECO:0000256" key="1">
    <source>
        <dbReference type="ARBA" id="ARBA00022801"/>
    </source>
</evidence>
<feature type="region of interest" description="Disordered" evidence="2">
    <location>
        <begin position="247"/>
        <end position="268"/>
    </location>
</feature>
<dbReference type="CDD" id="cd02696">
    <property type="entry name" value="MurNAc-LAA"/>
    <property type="match status" value="1"/>
</dbReference>
<reference evidence="5 6" key="1">
    <citation type="submission" date="2018-07" db="EMBL/GenBank/DDBJ databases">
        <title>Genomic Encyclopedia of Type Strains, Phase IV (KMG-IV): sequencing the most valuable type-strain genomes for metagenomic binning, comparative biology and taxonomic classification.</title>
        <authorList>
            <person name="Goeker M."/>
        </authorList>
    </citation>
    <scope>NUCLEOTIDE SEQUENCE [LARGE SCALE GENOMIC DNA]</scope>
    <source>
        <strain evidence="5 6">DSM 27016</strain>
    </source>
</reference>
<dbReference type="Pfam" id="PF01520">
    <property type="entry name" value="Amidase_3"/>
    <property type="match status" value="1"/>
</dbReference>
<dbReference type="Gene3D" id="2.60.40.3500">
    <property type="match status" value="2"/>
</dbReference>
<dbReference type="EMBL" id="QPJT01000007">
    <property type="protein sequence ID" value="RCX17502.1"/>
    <property type="molecule type" value="Genomic_DNA"/>
</dbReference>
<dbReference type="GO" id="GO:0009253">
    <property type="term" value="P:peptidoglycan catabolic process"/>
    <property type="evidence" value="ECO:0007669"/>
    <property type="project" value="InterPro"/>
</dbReference>
<accession>A0A369B7J9</accession>
<organism evidence="5 6">
    <name type="scientific">Anaerobacterium chartisolvens</name>
    <dbReference type="NCBI Taxonomy" id="1297424"/>
    <lineage>
        <taxon>Bacteria</taxon>
        <taxon>Bacillati</taxon>
        <taxon>Bacillota</taxon>
        <taxon>Clostridia</taxon>
        <taxon>Eubacteriales</taxon>
        <taxon>Oscillospiraceae</taxon>
        <taxon>Anaerobacterium</taxon>
    </lineage>
</organism>
<evidence type="ECO:0000256" key="2">
    <source>
        <dbReference type="SAM" id="MobiDB-lite"/>
    </source>
</evidence>
<keyword evidence="6" id="KW-1185">Reference proteome</keyword>
<evidence type="ECO:0000256" key="3">
    <source>
        <dbReference type="SAM" id="SignalP"/>
    </source>
</evidence>
<gene>
    <name evidence="5" type="ORF">DFR58_10747</name>
</gene>
<dbReference type="OrthoDB" id="9772024at2"/>
<keyword evidence="3" id="KW-0732">Signal</keyword>
<dbReference type="Gene3D" id="3.40.630.40">
    <property type="entry name" value="Zn-dependent exopeptidases"/>
    <property type="match status" value="1"/>
</dbReference>
<dbReference type="RefSeq" id="WP_114297223.1">
    <property type="nucleotide sequence ID" value="NZ_QPJT01000007.1"/>
</dbReference>
<name>A0A369B7J9_9FIRM</name>
<dbReference type="SMART" id="SM00646">
    <property type="entry name" value="Ami_3"/>
    <property type="match status" value="1"/>
</dbReference>
<evidence type="ECO:0000313" key="6">
    <source>
        <dbReference type="Proteomes" id="UP000253034"/>
    </source>
</evidence>
<proteinExistence type="predicted"/>
<evidence type="ECO:0000259" key="4">
    <source>
        <dbReference type="SMART" id="SM00646"/>
    </source>
</evidence>
<dbReference type="GO" id="GO:0030288">
    <property type="term" value="C:outer membrane-bounded periplasmic space"/>
    <property type="evidence" value="ECO:0007669"/>
    <property type="project" value="TreeGrafter"/>
</dbReference>
<feature type="compositionally biased region" description="Basic and acidic residues" evidence="2">
    <location>
        <begin position="249"/>
        <end position="268"/>
    </location>
</feature>
<dbReference type="InterPro" id="IPR002508">
    <property type="entry name" value="MurNAc-LAA_cat"/>
</dbReference>
<evidence type="ECO:0000313" key="5">
    <source>
        <dbReference type="EMBL" id="RCX17502.1"/>
    </source>
</evidence>